<evidence type="ECO:0000256" key="3">
    <source>
        <dbReference type="SAM" id="MobiDB-lite"/>
    </source>
</evidence>
<dbReference type="SMART" id="SM00268">
    <property type="entry name" value="ACTIN"/>
    <property type="match status" value="1"/>
</dbReference>
<dbReference type="PANTHER" id="PTHR11937">
    <property type="entry name" value="ACTIN"/>
    <property type="match status" value="1"/>
</dbReference>
<feature type="compositionally biased region" description="Polar residues" evidence="3">
    <location>
        <begin position="129"/>
        <end position="143"/>
    </location>
</feature>
<accession>W7A880</accession>
<evidence type="ECO:0008006" key="6">
    <source>
        <dbReference type="Google" id="ProtNLM"/>
    </source>
</evidence>
<dbReference type="Proteomes" id="UP000030640">
    <property type="component" value="Unassembled WGS sequence"/>
</dbReference>
<comment type="similarity">
    <text evidence="2">Belongs to the actin family.</text>
</comment>
<dbReference type="VEuPathDB" id="PlasmoDB:C922_04287"/>
<organism evidence="4 5">
    <name type="scientific">Plasmodium inui San Antonio 1</name>
    <dbReference type="NCBI Taxonomy" id="1237626"/>
    <lineage>
        <taxon>Eukaryota</taxon>
        <taxon>Sar</taxon>
        <taxon>Alveolata</taxon>
        <taxon>Apicomplexa</taxon>
        <taxon>Aconoidasida</taxon>
        <taxon>Haemosporida</taxon>
        <taxon>Plasmodiidae</taxon>
        <taxon>Plasmodium</taxon>
        <taxon>Plasmodium (Plasmodium)</taxon>
    </lineage>
</organism>
<comment type="catalytic activity">
    <reaction evidence="1">
        <text>ATP + H2O = ADP + phosphate + H(+)</text>
        <dbReference type="Rhea" id="RHEA:13065"/>
        <dbReference type="ChEBI" id="CHEBI:15377"/>
        <dbReference type="ChEBI" id="CHEBI:15378"/>
        <dbReference type="ChEBI" id="CHEBI:30616"/>
        <dbReference type="ChEBI" id="CHEBI:43474"/>
        <dbReference type="ChEBI" id="CHEBI:456216"/>
    </reaction>
</comment>
<proteinExistence type="inferred from homology"/>
<dbReference type="OrthoDB" id="337660at2759"/>
<dbReference type="Pfam" id="PF00022">
    <property type="entry name" value="Actin"/>
    <property type="match status" value="1"/>
</dbReference>
<dbReference type="AlphaFoldDB" id="W7A880"/>
<gene>
    <name evidence="4" type="ORF">C922_04287</name>
</gene>
<dbReference type="RefSeq" id="XP_008818094.1">
    <property type="nucleotide sequence ID" value="XM_008819872.1"/>
</dbReference>
<dbReference type="Gene3D" id="3.90.640.10">
    <property type="entry name" value="Actin, Chain A, domain 4"/>
    <property type="match status" value="2"/>
</dbReference>
<dbReference type="InterPro" id="IPR004000">
    <property type="entry name" value="Actin"/>
</dbReference>
<dbReference type="SUPFAM" id="SSF53067">
    <property type="entry name" value="Actin-like ATPase domain"/>
    <property type="match status" value="1"/>
</dbReference>
<dbReference type="EMBL" id="KI965480">
    <property type="protein sequence ID" value="EUD65344.1"/>
    <property type="molecule type" value="Genomic_DNA"/>
</dbReference>
<evidence type="ECO:0000313" key="4">
    <source>
        <dbReference type="EMBL" id="EUD65344.1"/>
    </source>
</evidence>
<dbReference type="Gene3D" id="3.30.420.40">
    <property type="match status" value="4"/>
</dbReference>
<name>W7A880_9APIC</name>
<evidence type="ECO:0000256" key="2">
    <source>
        <dbReference type="RuleBase" id="RU000487"/>
    </source>
</evidence>
<dbReference type="InterPro" id="IPR043129">
    <property type="entry name" value="ATPase_NBD"/>
</dbReference>
<dbReference type="GeneID" id="20039561"/>
<protein>
    <recommendedName>
        <fullName evidence="6">Actin-like protein</fullName>
    </recommendedName>
</protein>
<sequence>MERRFKKNDSENDYKYYVLQIGRKYTYLGFSGLHKPLSVYRTPDFFRYNESFHNYSENKKGVYDVVGIVSEGGGTSLRGCAGGSEDSAILGEKGSNPGQRKKGANPDERKKGANPDEREEGANPDQQEKGTNQDQQEKGTNQDQQEKDANRDKREKGTNQEQHKKGVNQDPNQGSTDRDQHLNSVRQDHRLPLTGCSKHEGSLIYHYEYKFHQDEKLWCKFFEEFTFHIFRKLIKTNNKAKKVIVLLNMFMPTIIKYSLCKSLIENYEYASISYINDLVSPLFLCNCNTCVVIDLGYLSCRLLPVMNGMPLYHHYTYVDNGGFYINMEIKRLLKEQYVRRARRRRVKSDWAVSSPSFVQAYDGDILTNVQNTDDGYTATRHEEKRTEGETGETNTSQGLLNYYLDLYPLEEILKVIDTMPDDEIENMKMKFFYLKNEEAKLYSNKIVLYEFQNYEMIIEADTRWMACEILFTKNYEQNINSMFASILSKLHMFEFSAFQNVLLVGGCSNIKGIVSKIAQSLFHALSEKKKTSVKDLENRVNFLFPKISPNLRQFIGASICSNLENLPDYTQEHVHNSVLYDHLNEDVYFTFKR</sequence>
<feature type="compositionally biased region" description="Basic and acidic residues" evidence="3">
    <location>
        <begin position="176"/>
        <end position="189"/>
    </location>
</feature>
<evidence type="ECO:0000256" key="1">
    <source>
        <dbReference type="ARBA" id="ARBA00049360"/>
    </source>
</evidence>
<evidence type="ECO:0000313" key="5">
    <source>
        <dbReference type="Proteomes" id="UP000030640"/>
    </source>
</evidence>
<keyword evidence="5" id="KW-1185">Reference proteome</keyword>
<feature type="region of interest" description="Disordered" evidence="3">
    <location>
        <begin position="75"/>
        <end position="189"/>
    </location>
</feature>
<reference evidence="4 5" key="1">
    <citation type="submission" date="2013-02" db="EMBL/GenBank/DDBJ databases">
        <title>The Genome Sequence of Plasmodium inui San Antonio 1.</title>
        <authorList>
            <consortium name="The Broad Institute Genome Sequencing Platform"/>
            <consortium name="The Broad Institute Genome Sequencing Center for Infectious Disease"/>
            <person name="Neafsey D."/>
            <person name="Cheeseman I."/>
            <person name="Volkman S."/>
            <person name="Adams J."/>
            <person name="Walker B."/>
            <person name="Young S.K."/>
            <person name="Zeng Q."/>
            <person name="Gargeya S."/>
            <person name="Fitzgerald M."/>
            <person name="Haas B."/>
            <person name="Abouelleil A."/>
            <person name="Alvarado L."/>
            <person name="Arachchi H.M."/>
            <person name="Berlin A.M."/>
            <person name="Chapman S.B."/>
            <person name="Dewar J."/>
            <person name="Goldberg J."/>
            <person name="Griggs A."/>
            <person name="Gujja S."/>
            <person name="Hansen M."/>
            <person name="Howarth C."/>
            <person name="Imamovic A."/>
            <person name="Larimer J."/>
            <person name="McCowan C."/>
            <person name="Murphy C."/>
            <person name="Neiman D."/>
            <person name="Pearson M."/>
            <person name="Priest M."/>
            <person name="Roberts A."/>
            <person name="Saif S."/>
            <person name="Shea T."/>
            <person name="Sisk P."/>
            <person name="Sykes S."/>
            <person name="Wortman J."/>
            <person name="Nusbaum C."/>
            <person name="Birren B."/>
        </authorList>
    </citation>
    <scope>NUCLEOTIDE SEQUENCE [LARGE SCALE GENOMIC DNA]</scope>
    <source>
        <strain evidence="4 5">San Antonio 1</strain>
    </source>
</reference>
<feature type="compositionally biased region" description="Basic and acidic residues" evidence="3">
    <location>
        <begin position="144"/>
        <end position="164"/>
    </location>
</feature>
<feature type="compositionally biased region" description="Basic and acidic residues" evidence="3">
    <location>
        <begin position="104"/>
        <end position="116"/>
    </location>
</feature>